<organism evidence="8 9">
    <name type="scientific">Tectimicrobiota bacterium</name>
    <dbReference type="NCBI Taxonomy" id="2528274"/>
    <lineage>
        <taxon>Bacteria</taxon>
        <taxon>Pseudomonadati</taxon>
        <taxon>Nitrospinota/Tectimicrobiota group</taxon>
        <taxon>Candidatus Tectimicrobiota</taxon>
    </lineage>
</organism>
<dbReference type="EMBL" id="JACPRF010000346">
    <property type="protein sequence ID" value="MBI2877471.1"/>
    <property type="molecule type" value="Genomic_DNA"/>
</dbReference>
<evidence type="ECO:0000259" key="7">
    <source>
        <dbReference type="Pfam" id="PF00266"/>
    </source>
</evidence>
<dbReference type="Pfam" id="PF00266">
    <property type="entry name" value="Aminotran_5"/>
    <property type="match status" value="1"/>
</dbReference>
<evidence type="ECO:0000256" key="4">
    <source>
        <dbReference type="ARBA" id="ARBA00022679"/>
    </source>
</evidence>
<evidence type="ECO:0000256" key="5">
    <source>
        <dbReference type="ARBA" id="ARBA00022898"/>
    </source>
</evidence>
<dbReference type="GO" id="GO:0031071">
    <property type="term" value="F:cysteine desulfurase activity"/>
    <property type="evidence" value="ECO:0007669"/>
    <property type="project" value="UniProtKB-EC"/>
</dbReference>
<name>A0A932CQM4_UNCTE</name>
<proteinExistence type="inferred from homology"/>
<dbReference type="Gene3D" id="3.90.1150.10">
    <property type="entry name" value="Aspartate Aminotransferase, domain 1"/>
    <property type="match status" value="1"/>
</dbReference>
<comment type="caution">
    <text evidence="8">The sequence shown here is derived from an EMBL/GenBank/DDBJ whole genome shotgun (WGS) entry which is preliminary data.</text>
</comment>
<evidence type="ECO:0000256" key="3">
    <source>
        <dbReference type="ARBA" id="ARBA00012239"/>
    </source>
</evidence>
<protein>
    <recommendedName>
        <fullName evidence="3">cysteine desulfurase</fullName>
        <ecNumber evidence="3">2.8.1.7</ecNumber>
    </recommendedName>
</protein>
<feature type="domain" description="Aminotransferase class V" evidence="7">
    <location>
        <begin position="3"/>
        <end position="368"/>
    </location>
</feature>
<dbReference type="EC" id="2.8.1.7" evidence="3"/>
<dbReference type="PANTHER" id="PTHR43586">
    <property type="entry name" value="CYSTEINE DESULFURASE"/>
    <property type="match status" value="1"/>
</dbReference>
<sequence>MEVYLDNAATSHPKPEVVYQAVEQTLRGIGGSPGRGGHTGALQAERVVFQAREELATLFGLPDSKNVIFTANATEALNLALKGLLRPGDHVLTSSMEHNSVLRPLKSLERKGVELTILPCQPDGSLDLSVLEAARRPNTRLLALIHASNVVGTLLPIRQAGTWARKQGILFLVDASQTAGALPLNVEADQIDLLAAPGHKGLMGPQGTGFLYLRDGLDLQPLTEGGTGSHSSLEEQPRHLPDRYQSGTLNTPGIAGLGAAVRFLLQEGLDRIRAHKQHLTALALRGLAQIPGIILYGPQDPTRQAAVISLRLAGRDPAEVATLLDQDHGIRTRVGLHCAPLAHRTLGTFPEGTLRLSFGYFTTEAEVNYCLQALAAIAKGSS</sequence>
<evidence type="ECO:0000313" key="9">
    <source>
        <dbReference type="Proteomes" id="UP000769766"/>
    </source>
</evidence>
<dbReference type="InterPro" id="IPR010970">
    <property type="entry name" value="Cys_dSase_SufS"/>
</dbReference>
<dbReference type="InterPro" id="IPR000192">
    <property type="entry name" value="Aminotrans_V_dom"/>
</dbReference>
<dbReference type="GO" id="GO:0030170">
    <property type="term" value="F:pyridoxal phosphate binding"/>
    <property type="evidence" value="ECO:0007669"/>
    <property type="project" value="InterPro"/>
</dbReference>
<dbReference type="SUPFAM" id="SSF53383">
    <property type="entry name" value="PLP-dependent transferases"/>
    <property type="match status" value="1"/>
</dbReference>
<dbReference type="Proteomes" id="UP000769766">
    <property type="component" value="Unassembled WGS sequence"/>
</dbReference>
<dbReference type="GO" id="GO:0006534">
    <property type="term" value="P:cysteine metabolic process"/>
    <property type="evidence" value="ECO:0007669"/>
    <property type="project" value="InterPro"/>
</dbReference>
<dbReference type="PIRSF" id="PIRSF005572">
    <property type="entry name" value="NifS"/>
    <property type="match status" value="1"/>
</dbReference>
<gene>
    <name evidence="8" type="ORF">HYY20_11365</name>
</gene>
<evidence type="ECO:0000256" key="6">
    <source>
        <dbReference type="ARBA" id="ARBA00050776"/>
    </source>
</evidence>
<comment type="catalytic activity">
    <reaction evidence="6">
        <text>(sulfur carrier)-H + L-cysteine = (sulfur carrier)-SH + L-alanine</text>
        <dbReference type="Rhea" id="RHEA:43892"/>
        <dbReference type="Rhea" id="RHEA-COMP:14737"/>
        <dbReference type="Rhea" id="RHEA-COMP:14739"/>
        <dbReference type="ChEBI" id="CHEBI:29917"/>
        <dbReference type="ChEBI" id="CHEBI:35235"/>
        <dbReference type="ChEBI" id="CHEBI:57972"/>
        <dbReference type="ChEBI" id="CHEBI:64428"/>
        <dbReference type="EC" id="2.8.1.7"/>
    </reaction>
</comment>
<dbReference type="InterPro" id="IPR010969">
    <property type="entry name" value="Cys_dSase-rel_unknwn_funct"/>
</dbReference>
<dbReference type="CDD" id="cd06453">
    <property type="entry name" value="SufS_like"/>
    <property type="match status" value="1"/>
</dbReference>
<dbReference type="Gene3D" id="3.40.640.10">
    <property type="entry name" value="Type I PLP-dependent aspartate aminotransferase-like (Major domain)"/>
    <property type="match status" value="1"/>
</dbReference>
<dbReference type="InterPro" id="IPR015424">
    <property type="entry name" value="PyrdxlP-dep_Trfase"/>
</dbReference>
<dbReference type="InterPro" id="IPR015421">
    <property type="entry name" value="PyrdxlP-dep_Trfase_major"/>
</dbReference>
<dbReference type="GO" id="GO:0008483">
    <property type="term" value="F:transaminase activity"/>
    <property type="evidence" value="ECO:0007669"/>
    <property type="project" value="UniProtKB-KW"/>
</dbReference>
<evidence type="ECO:0000256" key="2">
    <source>
        <dbReference type="ARBA" id="ARBA00010447"/>
    </source>
</evidence>
<accession>A0A932CQM4</accession>
<dbReference type="InterPro" id="IPR015422">
    <property type="entry name" value="PyrdxlP-dep_Trfase_small"/>
</dbReference>
<evidence type="ECO:0000256" key="1">
    <source>
        <dbReference type="ARBA" id="ARBA00001933"/>
    </source>
</evidence>
<dbReference type="NCBIfam" id="TIGR01977">
    <property type="entry name" value="am_tr_V_EF2568"/>
    <property type="match status" value="1"/>
</dbReference>
<comment type="cofactor">
    <cofactor evidence="1">
        <name>pyridoxal 5'-phosphate</name>
        <dbReference type="ChEBI" id="CHEBI:597326"/>
    </cofactor>
</comment>
<comment type="similarity">
    <text evidence="2">Belongs to the class-V pyridoxal-phosphate-dependent aminotransferase family. Csd subfamily.</text>
</comment>
<keyword evidence="5" id="KW-0663">Pyridoxal phosphate</keyword>
<keyword evidence="4" id="KW-0808">Transferase</keyword>
<keyword evidence="8" id="KW-0032">Aminotransferase</keyword>
<dbReference type="InterPro" id="IPR016454">
    <property type="entry name" value="Cysteine_dSase"/>
</dbReference>
<reference evidence="8" key="1">
    <citation type="submission" date="2020-07" db="EMBL/GenBank/DDBJ databases">
        <title>Huge and variable diversity of episymbiotic CPR bacteria and DPANN archaea in groundwater ecosystems.</title>
        <authorList>
            <person name="He C.Y."/>
            <person name="Keren R."/>
            <person name="Whittaker M."/>
            <person name="Farag I.F."/>
            <person name="Doudna J."/>
            <person name="Cate J.H.D."/>
            <person name="Banfield J.F."/>
        </authorList>
    </citation>
    <scope>NUCLEOTIDE SEQUENCE</scope>
    <source>
        <strain evidence="8">NC_groundwater_672_Ag_B-0.1um_62_36</strain>
    </source>
</reference>
<evidence type="ECO:0000313" key="8">
    <source>
        <dbReference type="EMBL" id="MBI2877471.1"/>
    </source>
</evidence>
<dbReference type="PANTHER" id="PTHR43586:SF4">
    <property type="entry name" value="ISOPENICILLIN N EPIMERASE"/>
    <property type="match status" value="1"/>
</dbReference>
<dbReference type="AlphaFoldDB" id="A0A932CQM4"/>